<sequence>MADPSSSRPKPPDPPPPPPTPVAPSSKQAQHTAKDKGKKVIFASPEIPLVDTSVVHAENVQNISHQNVIPADNSILLLANTGTDINVNTTTKEHAMSIENRNAENVPASAKDANPSNKTSKCNDELQVVINGNILDTHMISHNNVSQNIGLRITEEPLGNHFANTENEEDESCTPIFNRFQTLSNMEEEEAHSQAHIPKASRPEDSDATLDLQLRSPSLEAQGDRTYQPGNGEHASRGHSS</sequence>
<dbReference type="AlphaFoldDB" id="A0AAE1Y8Z1"/>
<feature type="region of interest" description="Disordered" evidence="1">
    <location>
        <begin position="1"/>
        <end position="37"/>
    </location>
</feature>
<dbReference type="Proteomes" id="UP001293254">
    <property type="component" value="Unassembled WGS sequence"/>
</dbReference>
<evidence type="ECO:0000256" key="1">
    <source>
        <dbReference type="SAM" id="MobiDB-lite"/>
    </source>
</evidence>
<keyword evidence="3" id="KW-1185">Reference proteome</keyword>
<evidence type="ECO:0000313" key="2">
    <source>
        <dbReference type="EMBL" id="KAK4425248.1"/>
    </source>
</evidence>
<comment type="caution">
    <text evidence="2">The sequence shown here is derived from an EMBL/GenBank/DDBJ whole genome shotgun (WGS) entry which is preliminary data.</text>
</comment>
<feature type="region of interest" description="Disordered" evidence="1">
    <location>
        <begin position="191"/>
        <end position="241"/>
    </location>
</feature>
<reference evidence="2" key="1">
    <citation type="submission" date="2020-06" db="EMBL/GenBank/DDBJ databases">
        <authorList>
            <person name="Li T."/>
            <person name="Hu X."/>
            <person name="Zhang T."/>
            <person name="Song X."/>
            <person name="Zhang H."/>
            <person name="Dai N."/>
            <person name="Sheng W."/>
            <person name="Hou X."/>
            <person name="Wei L."/>
        </authorList>
    </citation>
    <scope>NUCLEOTIDE SEQUENCE</scope>
    <source>
        <strain evidence="2">3651</strain>
        <tissue evidence="2">Leaf</tissue>
    </source>
</reference>
<proteinExistence type="predicted"/>
<accession>A0AAE1Y8Z1</accession>
<evidence type="ECO:0000313" key="3">
    <source>
        <dbReference type="Proteomes" id="UP001293254"/>
    </source>
</evidence>
<dbReference type="EMBL" id="JACGWO010000006">
    <property type="protein sequence ID" value="KAK4425248.1"/>
    <property type="molecule type" value="Genomic_DNA"/>
</dbReference>
<reference evidence="2" key="2">
    <citation type="journal article" date="2024" name="Plant">
        <title>Genomic evolution and insights into agronomic trait innovations of Sesamum species.</title>
        <authorList>
            <person name="Miao H."/>
            <person name="Wang L."/>
            <person name="Qu L."/>
            <person name="Liu H."/>
            <person name="Sun Y."/>
            <person name="Le M."/>
            <person name="Wang Q."/>
            <person name="Wei S."/>
            <person name="Zheng Y."/>
            <person name="Lin W."/>
            <person name="Duan Y."/>
            <person name="Cao H."/>
            <person name="Xiong S."/>
            <person name="Wang X."/>
            <person name="Wei L."/>
            <person name="Li C."/>
            <person name="Ma Q."/>
            <person name="Ju M."/>
            <person name="Zhao R."/>
            <person name="Li G."/>
            <person name="Mu C."/>
            <person name="Tian Q."/>
            <person name="Mei H."/>
            <person name="Zhang T."/>
            <person name="Gao T."/>
            <person name="Zhang H."/>
        </authorList>
    </citation>
    <scope>NUCLEOTIDE SEQUENCE</scope>
    <source>
        <strain evidence="2">3651</strain>
    </source>
</reference>
<feature type="compositionally biased region" description="Pro residues" evidence="1">
    <location>
        <begin position="12"/>
        <end position="22"/>
    </location>
</feature>
<gene>
    <name evidence="2" type="ORF">Salat_1718700</name>
</gene>
<organism evidence="2 3">
    <name type="scientific">Sesamum alatum</name>
    <dbReference type="NCBI Taxonomy" id="300844"/>
    <lineage>
        <taxon>Eukaryota</taxon>
        <taxon>Viridiplantae</taxon>
        <taxon>Streptophyta</taxon>
        <taxon>Embryophyta</taxon>
        <taxon>Tracheophyta</taxon>
        <taxon>Spermatophyta</taxon>
        <taxon>Magnoliopsida</taxon>
        <taxon>eudicotyledons</taxon>
        <taxon>Gunneridae</taxon>
        <taxon>Pentapetalae</taxon>
        <taxon>asterids</taxon>
        <taxon>lamiids</taxon>
        <taxon>Lamiales</taxon>
        <taxon>Pedaliaceae</taxon>
        <taxon>Sesamum</taxon>
    </lineage>
</organism>
<name>A0AAE1Y8Z1_9LAMI</name>
<protein>
    <submittedName>
        <fullName evidence="2">Uncharacterized protein</fullName>
    </submittedName>
</protein>